<dbReference type="Pfam" id="PF00271">
    <property type="entry name" value="Helicase_C"/>
    <property type="match status" value="1"/>
</dbReference>
<feature type="compositionally biased region" description="Low complexity" evidence="14">
    <location>
        <begin position="1396"/>
        <end position="1405"/>
    </location>
</feature>
<dbReference type="InterPro" id="IPR032284">
    <property type="entry name" value="RecQ_Zn-bd"/>
</dbReference>
<evidence type="ECO:0000256" key="2">
    <source>
        <dbReference type="ARBA" id="ARBA00004123"/>
    </source>
</evidence>
<dbReference type="SMART" id="SM00490">
    <property type="entry name" value="HELICc"/>
    <property type="match status" value="1"/>
</dbReference>
<dbReference type="InterPro" id="IPR036388">
    <property type="entry name" value="WH-like_DNA-bd_sf"/>
</dbReference>
<keyword evidence="10" id="KW-0539">Nucleus</keyword>
<feature type="compositionally biased region" description="Polar residues" evidence="14">
    <location>
        <begin position="285"/>
        <end position="298"/>
    </location>
</feature>
<feature type="region of interest" description="Disordered" evidence="14">
    <location>
        <begin position="815"/>
        <end position="839"/>
    </location>
</feature>
<feature type="compositionally biased region" description="Basic and acidic residues" evidence="14">
    <location>
        <begin position="701"/>
        <end position="712"/>
    </location>
</feature>
<feature type="compositionally biased region" description="Basic residues" evidence="14">
    <location>
        <begin position="1485"/>
        <end position="1494"/>
    </location>
</feature>
<dbReference type="InterPro" id="IPR002464">
    <property type="entry name" value="DNA/RNA_helicase_DEAH_CS"/>
</dbReference>
<evidence type="ECO:0000256" key="9">
    <source>
        <dbReference type="ARBA" id="ARBA00023235"/>
    </source>
</evidence>
<dbReference type="InterPro" id="IPR027417">
    <property type="entry name" value="P-loop_NTPase"/>
</dbReference>
<dbReference type="EC" id="5.6.2.4" evidence="12"/>
<feature type="region of interest" description="Disordered" evidence="14">
    <location>
        <begin position="618"/>
        <end position="645"/>
    </location>
</feature>
<dbReference type="InterPro" id="IPR010997">
    <property type="entry name" value="HRDC-like_sf"/>
</dbReference>
<dbReference type="PROSITE" id="PS51194">
    <property type="entry name" value="HELICASE_CTER"/>
    <property type="match status" value="1"/>
</dbReference>
<proteinExistence type="inferred from homology"/>
<dbReference type="Pfam" id="PF00270">
    <property type="entry name" value="DEAD"/>
    <property type="match status" value="1"/>
</dbReference>
<organism evidence="18 19">
    <name type="scientific">Phialemonium thermophilum</name>
    <dbReference type="NCBI Taxonomy" id="223376"/>
    <lineage>
        <taxon>Eukaryota</taxon>
        <taxon>Fungi</taxon>
        <taxon>Dikarya</taxon>
        <taxon>Ascomycota</taxon>
        <taxon>Pezizomycotina</taxon>
        <taxon>Sordariomycetes</taxon>
        <taxon>Sordariomycetidae</taxon>
        <taxon>Cephalothecales</taxon>
        <taxon>Cephalothecaceae</taxon>
        <taxon>Phialemonium</taxon>
    </lineage>
</organism>
<comment type="cofactor">
    <cofactor evidence="1">
        <name>Zn(2+)</name>
        <dbReference type="ChEBI" id="CHEBI:29105"/>
    </cofactor>
</comment>
<dbReference type="InterPro" id="IPR002121">
    <property type="entry name" value="HRDC_dom"/>
</dbReference>
<dbReference type="InterPro" id="IPR044876">
    <property type="entry name" value="HRDC_dom_sf"/>
</dbReference>
<dbReference type="Gene3D" id="3.40.50.300">
    <property type="entry name" value="P-loop containing nucleotide triphosphate hydrolases"/>
    <property type="match status" value="2"/>
</dbReference>
<dbReference type="Proteomes" id="UP001586593">
    <property type="component" value="Unassembled WGS sequence"/>
</dbReference>
<dbReference type="PANTHER" id="PTHR13710">
    <property type="entry name" value="DNA HELICASE RECQ FAMILY MEMBER"/>
    <property type="match status" value="1"/>
</dbReference>
<dbReference type="SMART" id="SM00487">
    <property type="entry name" value="DEXDc"/>
    <property type="match status" value="1"/>
</dbReference>
<comment type="similarity">
    <text evidence="3">Belongs to the helicase family. RecQ subfamily.</text>
</comment>
<feature type="compositionally biased region" description="Acidic residues" evidence="14">
    <location>
        <begin position="1638"/>
        <end position="1651"/>
    </location>
</feature>
<feature type="compositionally biased region" description="Low complexity" evidence="14">
    <location>
        <begin position="347"/>
        <end position="365"/>
    </location>
</feature>
<feature type="domain" description="Helicase ATP-binding" evidence="16">
    <location>
        <begin position="874"/>
        <end position="1055"/>
    </location>
</feature>
<keyword evidence="13" id="KW-0175">Coiled coil</keyword>
<dbReference type="Gene3D" id="1.10.10.10">
    <property type="entry name" value="Winged helix-like DNA-binding domain superfamily/Winged helix DNA-binding domain"/>
    <property type="match status" value="1"/>
</dbReference>
<dbReference type="Gene3D" id="1.10.150.80">
    <property type="entry name" value="HRDC domain"/>
    <property type="match status" value="1"/>
</dbReference>
<comment type="subcellular location">
    <subcellularLocation>
        <location evidence="2">Nucleus</location>
    </subcellularLocation>
</comment>
<protein>
    <recommendedName>
        <fullName evidence="12">DNA 3'-5' helicase</fullName>
        <ecNumber evidence="12">5.6.2.4</ecNumber>
    </recommendedName>
</protein>
<feature type="compositionally biased region" description="Low complexity" evidence="14">
    <location>
        <begin position="623"/>
        <end position="632"/>
    </location>
</feature>
<keyword evidence="19" id="KW-1185">Reference proteome</keyword>
<evidence type="ECO:0000256" key="13">
    <source>
        <dbReference type="SAM" id="Coils"/>
    </source>
</evidence>
<evidence type="ECO:0000256" key="11">
    <source>
        <dbReference type="ARBA" id="ARBA00034617"/>
    </source>
</evidence>
<evidence type="ECO:0000256" key="6">
    <source>
        <dbReference type="ARBA" id="ARBA00022806"/>
    </source>
</evidence>
<feature type="compositionally biased region" description="Gly residues" evidence="14">
    <location>
        <begin position="1718"/>
        <end position="1729"/>
    </location>
</feature>
<dbReference type="SUPFAM" id="SSF47819">
    <property type="entry name" value="HRDC-like"/>
    <property type="match status" value="1"/>
</dbReference>
<dbReference type="PROSITE" id="PS00690">
    <property type="entry name" value="DEAH_ATP_HELICASE"/>
    <property type="match status" value="1"/>
</dbReference>
<dbReference type="InterPro" id="IPR014001">
    <property type="entry name" value="Helicase_ATP-bd"/>
</dbReference>
<evidence type="ECO:0000256" key="5">
    <source>
        <dbReference type="ARBA" id="ARBA00022801"/>
    </source>
</evidence>
<feature type="region of interest" description="Disordered" evidence="14">
    <location>
        <begin position="17"/>
        <end position="52"/>
    </location>
</feature>
<keyword evidence="6" id="KW-0347">Helicase</keyword>
<evidence type="ECO:0000256" key="14">
    <source>
        <dbReference type="SAM" id="MobiDB-lite"/>
    </source>
</evidence>
<dbReference type="InterPro" id="IPR036390">
    <property type="entry name" value="WH_DNA-bd_sf"/>
</dbReference>
<dbReference type="PROSITE" id="PS50967">
    <property type="entry name" value="HRDC"/>
    <property type="match status" value="1"/>
</dbReference>
<feature type="compositionally biased region" description="Gly residues" evidence="14">
    <location>
        <begin position="1751"/>
        <end position="1760"/>
    </location>
</feature>
<name>A0ABR3Y8D7_9PEZI</name>
<reference evidence="18 19" key="1">
    <citation type="journal article" date="2024" name="Commun. Biol.">
        <title>Comparative genomic analysis of thermophilic fungi reveals convergent evolutionary adaptations and gene losses.</title>
        <authorList>
            <person name="Steindorff A.S."/>
            <person name="Aguilar-Pontes M.V."/>
            <person name="Robinson A.J."/>
            <person name="Andreopoulos B."/>
            <person name="LaButti K."/>
            <person name="Kuo A."/>
            <person name="Mondo S."/>
            <person name="Riley R."/>
            <person name="Otillar R."/>
            <person name="Haridas S."/>
            <person name="Lipzen A."/>
            <person name="Grimwood J."/>
            <person name="Schmutz J."/>
            <person name="Clum A."/>
            <person name="Reid I.D."/>
            <person name="Moisan M.C."/>
            <person name="Butler G."/>
            <person name="Nguyen T.T.M."/>
            <person name="Dewar K."/>
            <person name="Conant G."/>
            <person name="Drula E."/>
            <person name="Henrissat B."/>
            <person name="Hansel C."/>
            <person name="Singer S."/>
            <person name="Hutchinson M.I."/>
            <person name="de Vries R.P."/>
            <person name="Natvig D.O."/>
            <person name="Powell A.J."/>
            <person name="Tsang A."/>
            <person name="Grigoriev I.V."/>
        </authorList>
    </citation>
    <scope>NUCLEOTIDE SEQUENCE [LARGE SCALE GENOMIC DNA]</scope>
    <source>
        <strain evidence="18 19">ATCC 24622</strain>
    </source>
</reference>
<feature type="domain" description="Helicase C-terminal" evidence="17">
    <location>
        <begin position="1077"/>
        <end position="1227"/>
    </location>
</feature>
<sequence length="1787" mass="195333">MTRNNLSDHLAWLLRNSATSHPNVPPLPTPQNSLDGNTPDVESKREPPAALQADCKIDRTRTQVLSGGRVSSVPEISAAKPTNVSRYPDGQGQGGQALDAPETIREMGGLYSLGRSKKPSLVVQQQQQQQRQPEHQLLTPASTTGIGRLQQAHQAFLCSGNLGSIARARGELPPATSPKSKVESLALKTGAALLYGDEDEDGFSDVLDLTEVENFEDSSSVEAFGDDVRLWREDFAARPEPLFKQGKKRKSNEISKALTSPVLDTSKDDFPDIVELQRSCKKRSSPTSHTLNSTSKRGCNTAGLGASEKTQMRPNHRTIASEEKANSQATARGVCVSHSRQEDVKGSGLDSSFSSSASAVERTSSPGTDSDPAVHQKLGGGGETPPPKPRPARRSDIILDSDDEFLTPPTHNASLATDHMDLDDGAVLAAETPSRPSMTAGCNYEAPHLPNFNNPPHPPGCPKGANGAVLEVADTHADVTEKNEYLLRLFLRNPSGIQIRRQHLDLQIHKNSKEYARSLRERWPAEQRARVKKEAEPVREQRKALDEVVSHYEAYKSLNNEMEVLTEKLTQAFIDGIEIPNGEMELEELNDKIQETEKDLLKSIVAAGFEDLDFLRDPDHSIGASSPVAAPGSGPPQYPGGLTLTCENPCIPERNSQVILQTQFPPRNSASSEGHERAPPPRPIASASASTSEVPGMTRELGQRNRGFERRGAHATASVQPFREEDDSLFDDDDFFSTVDNPDIVGTGFTVASSKKRGAAAPSRGEVGRHPASDHFDDFSDEEMLAAASNFEQQQTLTRTPSDSRSSRAVLMETSGNATAPPRARVTAKSQGTCIPKASIPPELMKHPWSADVRRALKDRFRMSGFRHNQLEAINETLAGRDAFVLMPTGGGKSLCYQLPAVVNSGKTRGITVVISPLLSLMQDQVEHLNALNIAAGQLTGGMDAAARNKVLGAFDQAMPEHFLQLLYVTPEMVNKSQAFINGLTKLHQNKKLARIVIDEAHCVSQWGHDFRPDYKALGAVRRRFPGVPVMALTATATENVIVDVKHNLGMDSCRIFTQSFNRPNLYYEVRKKVPNLVDNIAELIQEKYKNMTGIVYTLSRKSAETIAKKLREHGIKAHHYHATIEPSEKARIQRDWQQGKIKVVVATIAFGMGIDKPNVRFVIHQQIPKSLEGYYQETGRAGRDGNPSDCVLYFAYGDIAVLKRMIMDGEGSDQQKERQVNMLNRIVSFCENQHVCRRVDILRYFGESFDPSLCNSGCDNCRTGRIHGNYEAQDFSLYAVAVLDIIERGPLTLMQCVDVMMGRKARDYGAMQQFGIAKKMKPHEVQRIIYTLTAEGALVEDNRIRKSDIAVTYYKLGPAAHAFRSGRRKLELVVISDEQRGSASRPKKASKKNDSSAGAASASARLPPSTNVSSPVRRMANRQKKLGAAPDSDDGHDDDDGGSDAELVGRLHDNGYEDDGFVVADGEADAEEEETDDDFEPVRTRHVASRRGQQRTLDELGPRISRDPRLEEAGVNEIHQEIITAFVLEAAQKEEEIRNQAGQRRNLFTQQQYREMAIRWTTSVAEMRRIPDIDKAKVEKYGPKFLPLIQRYHKQYREMMGEVPSQQGRSTRTVSGNHELIDLISSDDEAGNHPDLDSYDMDEAADGDDLESSRYFDEPISDAERARIRAFQAELGALNSQAQTAGTGSGINSRAKGGATGSGWRGGGKRSFSGRRGAAGGAASGVGGRRYARGRSASGGVTKRKAYGNSAGGGGGRGRGLANRGVKRSSGSGAGGSGSGIRLMAL</sequence>
<evidence type="ECO:0000256" key="10">
    <source>
        <dbReference type="ARBA" id="ARBA00023242"/>
    </source>
</evidence>
<dbReference type="InterPro" id="IPR001650">
    <property type="entry name" value="Helicase_C-like"/>
</dbReference>
<evidence type="ECO:0000256" key="3">
    <source>
        <dbReference type="ARBA" id="ARBA00005446"/>
    </source>
</evidence>
<feature type="region of interest" description="Disordered" evidence="14">
    <location>
        <begin position="1625"/>
        <end position="1654"/>
    </location>
</feature>
<feature type="compositionally biased region" description="Acidic residues" evidence="14">
    <location>
        <begin position="1457"/>
        <end position="1480"/>
    </location>
</feature>
<evidence type="ECO:0000256" key="12">
    <source>
        <dbReference type="ARBA" id="ARBA00034808"/>
    </source>
</evidence>
<evidence type="ECO:0000256" key="7">
    <source>
        <dbReference type="ARBA" id="ARBA00022840"/>
    </source>
</evidence>
<evidence type="ECO:0000256" key="1">
    <source>
        <dbReference type="ARBA" id="ARBA00001947"/>
    </source>
</evidence>
<keyword evidence="4" id="KW-0547">Nucleotide-binding</keyword>
<dbReference type="Pfam" id="PF09382">
    <property type="entry name" value="RQC"/>
    <property type="match status" value="1"/>
</dbReference>
<evidence type="ECO:0000256" key="4">
    <source>
        <dbReference type="ARBA" id="ARBA00022741"/>
    </source>
</evidence>
<feature type="coiled-coil region" evidence="13">
    <location>
        <begin position="555"/>
        <end position="606"/>
    </location>
</feature>
<feature type="region of interest" description="Disordered" evidence="14">
    <location>
        <begin position="277"/>
        <end position="395"/>
    </location>
</feature>
<dbReference type="InterPro" id="IPR011545">
    <property type="entry name" value="DEAD/DEAH_box_helicase_dom"/>
</dbReference>
<dbReference type="EMBL" id="JAZHXJ010000002">
    <property type="protein sequence ID" value="KAL1884235.1"/>
    <property type="molecule type" value="Genomic_DNA"/>
</dbReference>
<dbReference type="CDD" id="cd18794">
    <property type="entry name" value="SF2_C_RecQ"/>
    <property type="match status" value="1"/>
</dbReference>
<keyword evidence="9" id="KW-0413">Isomerase</keyword>
<feature type="region of interest" description="Disordered" evidence="14">
    <location>
        <begin position="665"/>
        <end position="726"/>
    </location>
</feature>
<dbReference type="CDD" id="cd17920">
    <property type="entry name" value="DEXHc_RecQ"/>
    <property type="match status" value="1"/>
</dbReference>
<feature type="domain" description="HRDC" evidence="15">
    <location>
        <begin position="1520"/>
        <end position="1600"/>
    </location>
</feature>
<comment type="caution">
    <text evidence="18">The sequence shown here is derived from an EMBL/GenBank/DDBJ whole genome shotgun (WGS) entry which is preliminary data.</text>
</comment>
<accession>A0ABR3Y8D7</accession>
<dbReference type="InterPro" id="IPR018982">
    <property type="entry name" value="RQC_domain"/>
</dbReference>
<feature type="region of interest" description="Disordered" evidence="14">
    <location>
        <begin position="1682"/>
        <end position="1787"/>
    </location>
</feature>
<evidence type="ECO:0000259" key="16">
    <source>
        <dbReference type="PROSITE" id="PS51192"/>
    </source>
</evidence>
<feature type="compositionally biased region" description="Polar residues" evidence="14">
    <location>
        <begin position="1682"/>
        <end position="1693"/>
    </location>
</feature>
<evidence type="ECO:0000259" key="15">
    <source>
        <dbReference type="PROSITE" id="PS50967"/>
    </source>
</evidence>
<keyword evidence="5" id="KW-0378">Hydrolase</keyword>
<evidence type="ECO:0000313" key="18">
    <source>
        <dbReference type="EMBL" id="KAL1884235.1"/>
    </source>
</evidence>
<dbReference type="PANTHER" id="PTHR13710:SF153">
    <property type="entry name" value="RECQ-LIKE DNA HELICASE BLM"/>
    <property type="match status" value="1"/>
</dbReference>
<keyword evidence="8" id="KW-0238">DNA-binding</keyword>
<dbReference type="PROSITE" id="PS51192">
    <property type="entry name" value="HELICASE_ATP_BIND_1"/>
    <property type="match status" value="1"/>
</dbReference>
<dbReference type="InterPro" id="IPR004589">
    <property type="entry name" value="DNA_helicase_ATP-dep_RecQ"/>
</dbReference>
<evidence type="ECO:0000259" key="17">
    <source>
        <dbReference type="PROSITE" id="PS51194"/>
    </source>
</evidence>
<dbReference type="SUPFAM" id="SSF52540">
    <property type="entry name" value="P-loop containing nucleoside triphosphate hydrolases"/>
    <property type="match status" value="1"/>
</dbReference>
<evidence type="ECO:0000313" key="19">
    <source>
        <dbReference type="Proteomes" id="UP001586593"/>
    </source>
</evidence>
<dbReference type="SUPFAM" id="SSF46785">
    <property type="entry name" value="Winged helix' DNA-binding domain"/>
    <property type="match status" value="1"/>
</dbReference>
<keyword evidence="7" id="KW-0067">ATP-binding</keyword>
<feature type="region of interest" description="Disordered" evidence="14">
    <location>
        <begin position="1378"/>
        <end position="1496"/>
    </location>
</feature>
<comment type="catalytic activity">
    <reaction evidence="11">
        <text>Couples ATP hydrolysis with the unwinding of duplex DNA by translocating in the 3'-5' direction.</text>
        <dbReference type="EC" id="5.6.2.4"/>
    </reaction>
</comment>
<dbReference type="Pfam" id="PF16124">
    <property type="entry name" value="RecQ_Zn_bind"/>
    <property type="match status" value="1"/>
</dbReference>
<evidence type="ECO:0000256" key="8">
    <source>
        <dbReference type="ARBA" id="ARBA00023125"/>
    </source>
</evidence>
<gene>
    <name evidence="18" type="ORF">VTK73DRAFT_3219</name>
</gene>
<dbReference type="SMART" id="SM00956">
    <property type="entry name" value="RQC"/>
    <property type="match status" value="1"/>
</dbReference>
<dbReference type="NCBIfam" id="TIGR00614">
    <property type="entry name" value="recQ_fam"/>
    <property type="match status" value="1"/>
</dbReference>
<feature type="compositionally biased region" description="Acidic residues" evidence="14">
    <location>
        <begin position="1432"/>
        <end position="1444"/>
    </location>
</feature>